<dbReference type="Pfam" id="PF04343">
    <property type="entry name" value="DUF488"/>
    <property type="match status" value="1"/>
</dbReference>
<sequence>MSSDIAPVAPLICTIGHSNRPLDTFLDLLQRNEIVRVLDVRTVPRSRHNPQFNQDALATSLDAVQISYTHLPGLGGLRHARADSPNAGWHNLSFRGYADYMQSSEFADNVQWVANLARTERCVLMCAEAVPWRCHRSMIGDALLVRGIRVEDIIGPKGRTSHVLTAFAHVDGTQVTYPPRCLIV</sequence>
<name>A0ABV7F6R6_9BURK</name>
<dbReference type="RefSeq" id="WP_390325738.1">
    <property type="nucleotide sequence ID" value="NZ_JBHRTP010000054.1"/>
</dbReference>
<organism evidence="1 2">
    <name type="scientific">Undibacterium arcticum</name>
    <dbReference type="NCBI Taxonomy" id="1762892"/>
    <lineage>
        <taxon>Bacteria</taxon>
        <taxon>Pseudomonadati</taxon>
        <taxon>Pseudomonadota</taxon>
        <taxon>Betaproteobacteria</taxon>
        <taxon>Burkholderiales</taxon>
        <taxon>Oxalobacteraceae</taxon>
        <taxon>Undibacterium</taxon>
    </lineage>
</organism>
<keyword evidence="2" id="KW-1185">Reference proteome</keyword>
<dbReference type="PIRSF" id="PIRSF024492">
    <property type="entry name" value="UCP024492"/>
    <property type="match status" value="1"/>
</dbReference>
<dbReference type="PANTHER" id="PTHR39337:SF1">
    <property type="entry name" value="BLR5642 PROTEIN"/>
    <property type="match status" value="1"/>
</dbReference>
<dbReference type="Proteomes" id="UP001595530">
    <property type="component" value="Unassembled WGS sequence"/>
</dbReference>
<proteinExistence type="predicted"/>
<evidence type="ECO:0000313" key="2">
    <source>
        <dbReference type="Proteomes" id="UP001595530"/>
    </source>
</evidence>
<protein>
    <submittedName>
        <fullName evidence="1">DUF488 family protein</fullName>
    </submittedName>
</protein>
<dbReference type="EMBL" id="JBHRTP010000054">
    <property type="protein sequence ID" value="MFC3109783.1"/>
    <property type="molecule type" value="Genomic_DNA"/>
</dbReference>
<evidence type="ECO:0000313" key="1">
    <source>
        <dbReference type="EMBL" id="MFC3109783.1"/>
    </source>
</evidence>
<dbReference type="InterPro" id="IPR014519">
    <property type="entry name" value="UCP024492"/>
</dbReference>
<comment type="caution">
    <text evidence="1">The sequence shown here is derived from an EMBL/GenBank/DDBJ whole genome shotgun (WGS) entry which is preliminary data.</text>
</comment>
<gene>
    <name evidence="1" type="ORF">ACFOFO_17740</name>
</gene>
<dbReference type="PANTHER" id="PTHR39337">
    <property type="entry name" value="BLR5642 PROTEIN"/>
    <property type="match status" value="1"/>
</dbReference>
<dbReference type="InterPro" id="IPR007438">
    <property type="entry name" value="DUF488"/>
</dbReference>
<reference evidence="2" key="1">
    <citation type="journal article" date="2019" name="Int. J. Syst. Evol. Microbiol.">
        <title>The Global Catalogue of Microorganisms (GCM) 10K type strain sequencing project: providing services to taxonomists for standard genome sequencing and annotation.</title>
        <authorList>
            <consortium name="The Broad Institute Genomics Platform"/>
            <consortium name="The Broad Institute Genome Sequencing Center for Infectious Disease"/>
            <person name="Wu L."/>
            <person name="Ma J."/>
        </authorList>
    </citation>
    <scope>NUCLEOTIDE SEQUENCE [LARGE SCALE GENOMIC DNA]</scope>
    <source>
        <strain evidence="2">KCTC 42986</strain>
    </source>
</reference>
<accession>A0ABV7F6R6</accession>